<dbReference type="GeneID" id="77469407"/>
<geneLocation type="plasmid" evidence="2">
    <name>pfvar_27725</name>
</geneLocation>
<keyword evidence="2" id="KW-1185">Reference proteome</keyword>
<dbReference type="EMBL" id="CP028104">
    <property type="protein sequence ID" value="AVQ32645.1"/>
    <property type="molecule type" value="Genomic_DNA"/>
</dbReference>
<sequence length="72" mass="8107">MAIQYLKRRDMYLLRTPVELPEGVERVEVDQYPAKDGAKQLRFVFYKSDGSIVTKTGALGQLTETGLTITLS</sequence>
<organism evidence="1 2">
    <name type="scientific">Fusobacterium varium ATCC 27725</name>
    <dbReference type="NCBI Taxonomy" id="469618"/>
    <lineage>
        <taxon>Bacteria</taxon>
        <taxon>Fusobacteriati</taxon>
        <taxon>Fusobacteriota</taxon>
        <taxon>Fusobacteriia</taxon>
        <taxon>Fusobacteriales</taxon>
        <taxon>Fusobacteriaceae</taxon>
        <taxon>Fusobacterium</taxon>
    </lineage>
</organism>
<dbReference type="RefSeq" id="WP_005950063.1">
    <property type="nucleotide sequence ID" value="NZ_CP028104.1"/>
</dbReference>
<dbReference type="Proteomes" id="UP000241238">
    <property type="component" value="Plasmid pFvar_27725"/>
</dbReference>
<evidence type="ECO:0000313" key="2">
    <source>
        <dbReference type="Proteomes" id="UP000241238"/>
    </source>
</evidence>
<name>A0ABN5JMV2_FUSVA</name>
<protein>
    <submittedName>
        <fullName evidence="1">Uncharacterized protein</fullName>
    </submittedName>
</protein>
<reference evidence="2" key="1">
    <citation type="journal article" date="2018" name="MSphere">
        <title>Fusobacterium Genomics Using MinION and Illumina Sequencing Enables Genome Completion and Correction.</title>
        <authorList>
            <person name="Todd S.M."/>
            <person name="Settlage R.E."/>
            <person name="Lahmers K.K."/>
            <person name="Slade D.J."/>
        </authorList>
    </citation>
    <scope>NUCLEOTIDE SEQUENCE [LARGE SCALE GENOMIC DNA]</scope>
    <source>
        <strain evidence="2">ATCC 27725</strain>
    </source>
</reference>
<accession>A0ABN5JMV2</accession>
<evidence type="ECO:0000313" key="1">
    <source>
        <dbReference type="EMBL" id="AVQ32645.1"/>
    </source>
</evidence>
<gene>
    <name evidence="1" type="ORF">C4N18_15470</name>
</gene>
<proteinExistence type="predicted"/>
<keyword evidence="1" id="KW-0614">Plasmid</keyword>